<evidence type="ECO:0000256" key="3">
    <source>
        <dbReference type="ARBA" id="ARBA00022832"/>
    </source>
</evidence>
<protein>
    <recommendedName>
        <fullName evidence="5">Acyl-CoA synthetase</fullName>
    </recommendedName>
</protein>
<dbReference type="Proteomes" id="UP000580797">
    <property type="component" value="Unassembled WGS sequence"/>
</dbReference>
<dbReference type="SUPFAM" id="SSF56801">
    <property type="entry name" value="Acetyl-CoA synthetase-like"/>
    <property type="match status" value="1"/>
</dbReference>
<dbReference type="AlphaFoldDB" id="A0A7W8TR53"/>
<evidence type="ECO:0000313" key="7">
    <source>
        <dbReference type="EMBL" id="MBB5511406.1"/>
    </source>
</evidence>
<evidence type="ECO:0000256" key="4">
    <source>
        <dbReference type="ARBA" id="ARBA00023098"/>
    </source>
</evidence>
<gene>
    <name evidence="7" type="ORF">HD598_000093</name>
</gene>
<dbReference type="InterPro" id="IPR000873">
    <property type="entry name" value="AMP-dep_synth/lig_dom"/>
</dbReference>
<dbReference type="PROSITE" id="PS00455">
    <property type="entry name" value="AMP_BINDING"/>
    <property type="match status" value="1"/>
</dbReference>
<dbReference type="PANTHER" id="PTHR43272">
    <property type="entry name" value="LONG-CHAIN-FATTY-ACID--COA LIGASE"/>
    <property type="match status" value="1"/>
</dbReference>
<dbReference type="CDD" id="cd05907">
    <property type="entry name" value="VL_LC_FACS_like"/>
    <property type="match status" value="1"/>
</dbReference>
<organism evidence="7 8">
    <name type="scientific">Neomicrococcus aestuarii</name>
    <dbReference type="NCBI Taxonomy" id="556325"/>
    <lineage>
        <taxon>Bacteria</taxon>
        <taxon>Bacillati</taxon>
        <taxon>Actinomycetota</taxon>
        <taxon>Actinomycetes</taxon>
        <taxon>Micrococcales</taxon>
        <taxon>Micrococcaceae</taxon>
        <taxon>Neomicrococcus</taxon>
    </lineage>
</organism>
<evidence type="ECO:0000256" key="5">
    <source>
        <dbReference type="ARBA" id="ARBA00032875"/>
    </source>
</evidence>
<sequence length="627" mass="66735">MRESSSALAMDLPDNYSVSQLLMDRLKRGGQAPYAVRNPDDPSEWLDVSTSEYLALVRSGAKRLIDAGLSAGDSVAIMSKTRFEWTLAEMAVWFAGGITVPIYETSSPYQVEWILKDADVKFVFAETPQRADVVSQAAANGGRSVQIFTFEDDDAATIAPAGETGVPLGAGMAAFVNEGAAARVSDAEVEARRSLAGLQDTATIVYTSGTTGRPKGCEMTHANFCLIAVNLKITMSEVVPPDSRTLMFLPLAHVLARAVQLVCLYTGTLVAHASPATLLPDVSSFKPTFVLAVPRIFEKIRSGATAKAEAGGSGKIFHLAETAAIDSSITKDAKSRGAKRPFSVLKSAGLVAQSALFERLVFKKIRAVLGGEVKFAVSGASELNASVAHFFRGAGIPVLEGYGLTETTAPAAVNMPAATRVGTVGLPIAGTTIRIADNGEVLIKGIGVFARYHNNPEATAAAFDEDGFFKTGDLGKLDDDGFLTITGRTKDLIVTAGGKNVSPNQLEETVRASRIVSQVVVIGENRPFVGALITLDADELASWSKARGLGELSPKDAANNPQVQEEIQSFIDQANATVSKAESIRKYLILEEDFTEESGHLTPSLKLKRHSVMESHADVIEDFYSKK</sequence>
<dbReference type="GO" id="GO:0016020">
    <property type="term" value="C:membrane"/>
    <property type="evidence" value="ECO:0007669"/>
    <property type="project" value="TreeGrafter"/>
</dbReference>
<proteinExistence type="inferred from homology"/>
<name>A0A7W8TR53_9MICC</name>
<evidence type="ECO:0000256" key="1">
    <source>
        <dbReference type="ARBA" id="ARBA00006432"/>
    </source>
</evidence>
<keyword evidence="2 7" id="KW-0436">Ligase</keyword>
<dbReference type="PANTHER" id="PTHR43272:SF32">
    <property type="entry name" value="AMP-DEPENDENT SYNTHETASE_LIGASE DOMAIN-CONTAINING PROTEIN"/>
    <property type="match status" value="1"/>
</dbReference>
<dbReference type="EMBL" id="JACHDR010000001">
    <property type="protein sequence ID" value="MBB5511406.1"/>
    <property type="molecule type" value="Genomic_DNA"/>
</dbReference>
<keyword evidence="3" id="KW-0276">Fatty acid metabolism</keyword>
<dbReference type="InterPro" id="IPR042099">
    <property type="entry name" value="ANL_N_sf"/>
</dbReference>
<evidence type="ECO:0000313" key="8">
    <source>
        <dbReference type="Proteomes" id="UP000580797"/>
    </source>
</evidence>
<comment type="similarity">
    <text evidence="1">Belongs to the ATP-dependent AMP-binding enzyme family.</text>
</comment>
<dbReference type="GO" id="GO:0004467">
    <property type="term" value="F:long-chain fatty acid-CoA ligase activity"/>
    <property type="evidence" value="ECO:0007669"/>
    <property type="project" value="TreeGrafter"/>
</dbReference>
<feature type="domain" description="AMP-dependent synthetase/ligase" evidence="6">
    <location>
        <begin position="44"/>
        <end position="452"/>
    </location>
</feature>
<dbReference type="Gene3D" id="3.40.50.12780">
    <property type="entry name" value="N-terminal domain of ligase-like"/>
    <property type="match status" value="1"/>
</dbReference>
<evidence type="ECO:0000256" key="2">
    <source>
        <dbReference type="ARBA" id="ARBA00022598"/>
    </source>
</evidence>
<comment type="caution">
    <text evidence="7">The sequence shown here is derived from an EMBL/GenBank/DDBJ whole genome shotgun (WGS) entry which is preliminary data.</text>
</comment>
<dbReference type="InterPro" id="IPR020845">
    <property type="entry name" value="AMP-binding_CS"/>
</dbReference>
<dbReference type="Pfam" id="PF00501">
    <property type="entry name" value="AMP-binding"/>
    <property type="match status" value="1"/>
</dbReference>
<evidence type="ECO:0000259" key="6">
    <source>
        <dbReference type="Pfam" id="PF00501"/>
    </source>
</evidence>
<accession>A0A7W8TR53</accession>
<reference evidence="7 8" key="1">
    <citation type="submission" date="2020-08" db="EMBL/GenBank/DDBJ databases">
        <title>Sequencing the genomes of 1000 actinobacteria strains.</title>
        <authorList>
            <person name="Klenk H.-P."/>
        </authorList>
    </citation>
    <scope>NUCLEOTIDE SEQUENCE [LARGE SCALE GENOMIC DNA]</scope>
    <source>
        <strain evidence="7 8">DSM 105783</strain>
    </source>
</reference>
<keyword evidence="4" id="KW-0443">Lipid metabolism</keyword>
<dbReference type="RefSeq" id="WP_183662886.1">
    <property type="nucleotide sequence ID" value="NZ_BAAARH010000009.1"/>
</dbReference>
<dbReference type="Pfam" id="PF23562">
    <property type="entry name" value="AMP-binding_C_3"/>
    <property type="match status" value="1"/>
</dbReference>